<dbReference type="EMBL" id="OOFM01000005">
    <property type="protein sequence ID" value="SPL65639.1"/>
    <property type="molecule type" value="Genomic_DNA"/>
</dbReference>
<reference evidence="2" key="1">
    <citation type="submission" date="2017-12" db="EMBL/GenBank/DDBJ databases">
        <authorList>
            <person name="Diaz M."/>
        </authorList>
    </citation>
    <scope>NUCLEOTIDE SEQUENCE [LARGE SCALE GENOMIC DNA]</scope>
    <source>
        <strain evidence="2">FI11154</strain>
    </source>
</reference>
<dbReference type="Proteomes" id="UP000246073">
    <property type="component" value="Unassembled WGS sequence"/>
</dbReference>
<name>A0A2P9HNL4_9HYPH</name>
<protein>
    <submittedName>
        <fullName evidence="1">Uncharacterized protein</fullName>
    </submittedName>
</protein>
<dbReference type="AlphaFoldDB" id="A0A2P9HNL4"/>
<organism evidence="1 2">
    <name type="scientific">Ochrobactrum soli</name>
    <dbReference type="NCBI Taxonomy" id="2448455"/>
    <lineage>
        <taxon>Bacteria</taxon>
        <taxon>Pseudomonadati</taxon>
        <taxon>Pseudomonadota</taxon>
        <taxon>Alphaproteobacteria</taxon>
        <taxon>Hyphomicrobiales</taxon>
        <taxon>Brucellaceae</taxon>
        <taxon>Brucella/Ochrobactrum group</taxon>
        <taxon>Ochrobactrum</taxon>
    </lineage>
</organism>
<accession>A0A2P9HNL4</accession>
<evidence type="ECO:0000313" key="2">
    <source>
        <dbReference type="Proteomes" id="UP000246073"/>
    </source>
</evidence>
<evidence type="ECO:0000313" key="1">
    <source>
        <dbReference type="EMBL" id="SPL65639.1"/>
    </source>
</evidence>
<gene>
    <name evidence="1" type="ORF">OHAE_1506</name>
</gene>
<sequence length="61" mass="7338">MRVCLQCRNLIALYRRNARLADKLVYGWHTTFLYKKSRIHAHMGRFTAMLMHEFGTSHDNR</sequence>
<proteinExistence type="predicted"/>